<keyword evidence="5" id="KW-1185">Reference proteome</keyword>
<evidence type="ECO:0000256" key="1">
    <source>
        <dbReference type="ARBA" id="ARBA00004370"/>
    </source>
</evidence>
<dbReference type="EMBL" id="JAMRDG010000001">
    <property type="protein sequence ID" value="KAJ3705425.1"/>
    <property type="molecule type" value="Genomic_DNA"/>
</dbReference>
<evidence type="ECO:0000256" key="3">
    <source>
        <dbReference type="SAM" id="Phobius"/>
    </source>
</evidence>
<name>A0AAD5ZWT7_9POAL</name>
<dbReference type="GO" id="GO:0098542">
    <property type="term" value="P:defense response to other organism"/>
    <property type="evidence" value="ECO:0007669"/>
    <property type="project" value="InterPro"/>
</dbReference>
<dbReference type="PANTHER" id="PTHR31415:SF125">
    <property type="entry name" value="HARPIN INDUCING PROTEIN 1-LIKE 9"/>
    <property type="match status" value="1"/>
</dbReference>
<evidence type="ECO:0000256" key="2">
    <source>
        <dbReference type="ARBA" id="ARBA00023136"/>
    </source>
</evidence>
<dbReference type="AlphaFoldDB" id="A0AAD5ZWT7"/>
<keyword evidence="3" id="KW-0812">Transmembrane</keyword>
<dbReference type="GO" id="GO:0009506">
    <property type="term" value="C:plasmodesma"/>
    <property type="evidence" value="ECO:0007669"/>
    <property type="project" value="TreeGrafter"/>
</dbReference>
<accession>A0AAD5ZWT7</accession>
<protein>
    <submittedName>
        <fullName evidence="4">Uncharacterized protein</fullName>
    </submittedName>
</protein>
<evidence type="ECO:0000313" key="4">
    <source>
        <dbReference type="EMBL" id="KAJ3705425.1"/>
    </source>
</evidence>
<keyword evidence="3" id="KW-1133">Transmembrane helix</keyword>
<evidence type="ECO:0000313" key="5">
    <source>
        <dbReference type="Proteomes" id="UP001210211"/>
    </source>
</evidence>
<comment type="caution">
    <text evidence="4">The sequence shown here is derived from an EMBL/GenBank/DDBJ whole genome shotgun (WGS) entry which is preliminary data.</text>
</comment>
<proteinExistence type="predicted"/>
<dbReference type="Proteomes" id="UP001210211">
    <property type="component" value="Unassembled WGS sequence"/>
</dbReference>
<dbReference type="InterPro" id="IPR044839">
    <property type="entry name" value="NDR1-like"/>
</dbReference>
<dbReference type="PANTHER" id="PTHR31415">
    <property type="entry name" value="OS05G0367900 PROTEIN"/>
    <property type="match status" value="1"/>
</dbReference>
<comment type="subcellular location">
    <subcellularLocation>
        <location evidence="1">Membrane</location>
    </subcellularLocation>
</comment>
<dbReference type="GO" id="GO:0005886">
    <property type="term" value="C:plasma membrane"/>
    <property type="evidence" value="ECO:0007669"/>
    <property type="project" value="TreeGrafter"/>
</dbReference>
<sequence length="218" mass="25150">MRYLADIQRYGRDVVDRAYTIRCYIWLAIAVIVIVLFNICQVSPLFYVRRLYIPALDKSLNSSTNASIIFDLSFINREILSNVYYDPVNVTFYDSPNQNHSIANFTIPEFTVKQSEYKAFKSTEEVKSGVVNTTGLDFEAAKREIAANGFKVFHVSVETSVRHDYYVFWKTKRYVYKRGKDVKIGDTGAANLGKDIFVWFRVTLVGLVVMFLSADIYF</sequence>
<reference evidence="4 5" key="1">
    <citation type="journal article" date="2022" name="Cell">
        <title>Repeat-based holocentromeres influence genome architecture and karyotype evolution.</title>
        <authorList>
            <person name="Hofstatter P.G."/>
            <person name="Thangavel G."/>
            <person name="Lux T."/>
            <person name="Neumann P."/>
            <person name="Vondrak T."/>
            <person name="Novak P."/>
            <person name="Zhang M."/>
            <person name="Costa L."/>
            <person name="Castellani M."/>
            <person name="Scott A."/>
            <person name="Toegelov H."/>
            <person name="Fuchs J."/>
            <person name="Mata-Sucre Y."/>
            <person name="Dias Y."/>
            <person name="Vanzela A.L.L."/>
            <person name="Huettel B."/>
            <person name="Almeida C.C.S."/>
            <person name="Simkova H."/>
            <person name="Souza G."/>
            <person name="Pedrosa-Harand A."/>
            <person name="Macas J."/>
            <person name="Mayer K.F.X."/>
            <person name="Houben A."/>
            <person name="Marques A."/>
        </authorList>
    </citation>
    <scope>NUCLEOTIDE SEQUENCE [LARGE SCALE GENOMIC DNA]</scope>
    <source>
        <strain evidence="4">RhyTen1mFocal</strain>
    </source>
</reference>
<organism evidence="4 5">
    <name type="scientific">Rhynchospora tenuis</name>
    <dbReference type="NCBI Taxonomy" id="198213"/>
    <lineage>
        <taxon>Eukaryota</taxon>
        <taxon>Viridiplantae</taxon>
        <taxon>Streptophyta</taxon>
        <taxon>Embryophyta</taxon>
        <taxon>Tracheophyta</taxon>
        <taxon>Spermatophyta</taxon>
        <taxon>Magnoliopsida</taxon>
        <taxon>Liliopsida</taxon>
        <taxon>Poales</taxon>
        <taxon>Cyperaceae</taxon>
        <taxon>Cyperoideae</taxon>
        <taxon>Rhynchosporeae</taxon>
        <taxon>Rhynchospora</taxon>
    </lineage>
</organism>
<gene>
    <name evidence="4" type="ORF">LUZ61_009130</name>
</gene>
<feature type="transmembrane region" description="Helical" evidence="3">
    <location>
        <begin position="24"/>
        <end position="48"/>
    </location>
</feature>
<keyword evidence="2 3" id="KW-0472">Membrane</keyword>